<feature type="domain" description="Homologous-pairing protein 2 winged helix" evidence="6">
    <location>
        <begin position="13"/>
        <end position="72"/>
    </location>
</feature>
<gene>
    <name evidence="7" type="ORF">CTRG_04051</name>
</gene>
<dbReference type="InterPro" id="IPR010776">
    <property type="entry name" value="Hop2_WH_dom"/>
</dbReference>
<keyword evidence="8" id="KW-1185">Reference proteome</keyword>
<dbReference type="AlphaFoldDB" id="C5MCV0"/>
<name>C5MCV0_CANTT</name>
<comment type="subcellular location">
    <subcellularLocation>
        <location evidence="1">Nucleus</location>
    </subcellularLocation>
</comment>
<dbReference type="eggNOG" id="ENOG502SBII">
    <property type="taxonomic scope" value="Eukaryota"/>
</dbReference>
<dbReference type="GO" id="GO:0007129">
    <property type="term" value="P:homologous chromosome pairing at meiosis"/>
    <property type="evidence" value="ECO:0007669"/>
    <property type="project" value="TreeGrafter"/>
</dbReference>
<reference evidence="7 8" key="1">
    <citation type="journal article" date="2009" name="Nature">
        <title>Evolution of pathogenicity and sexual reproduction in eight Candida genomes.</title>
        <authorList>
            <person name="Butler G."/>
            <person name="Rasmussen M.D."/>
            <person name="Lin M.F."/>
            <person name="Santos M.A."/>
            <person name="Sakthikumar S."/>
            <person name="Munro C.A."/>
            <person name="Rheinbay E."/>
            <person name="Grabherr M."/>
            <person name="Forche A."/>
            <person name="Reedy J.L."/>
            <person name="Agrafioti I."/>
            <person name="Arnaud M.B."/>
            <person name="Bates S."/>
            <person name="Brown A.J."/>
            <person name="Brunke S."/>
            <person name="Costanzo M.C."/>
            <person name="Fitzpatrick D.A."/>
            <person name="de Groot P.W."/>
            <person name="Harris D."/>
            <person name="Hoyer L.L."/>
            <person name="Hube B."/>
            <person name="Klis F.M."/>
            <person name="Kodira C."/>
            <person name="Lennard N."/>
            <person name="Logue M.E."/>
            <person name="Martin R."/>
            <person name="Neiman A.M."/>
            <person name="Nikolaou E."/>
            <person name="Quail M.A."/>
            <person name="Quinn J."/>
            <person name="Santos M.C."/>
            <person name="Schmitzberger F.F."/>
            <person name="Sherlock G."/>
            <person name="Shah P."/>
            <person name="Silverstein K.A."/>
            <person name="Skrzypek M.S."/>
            <person name="Soll D."/>
            <person name="Staggs R."/>
            <person name="Stansfield I."/>
            <person name="Stumpf M.P."/>
            <person name="Sudbery P.E."/>
            <person name="Srikantha T."/>
            <person name="Zeng Q."/>
            <person name="Berman J."/>
            <person name="Berriman M."/>
            <person name="Heitman J."/>
            <person name="Gow N.A."/>
            <person name="Lorenz M.C."/>
            <person name="Birren B.W."/>
            <person name="Kellis M."/>
            <person name="Cuomo C.A."/>
        </authorList>
    </citation>
    <scope>NUCLEOTIDE SEQUENCE [LARGE SCALE GENOMIC DNA]</scope>
    <source>
        <strain evidence="8">ATCC MYA-3404 / T1</strain>
    </source>
</reference>
<evidence type="ECO:0000313" key="7">
    <source>
        <dbReference type="EMBL" id="EER32380.1"/>
    </source>
</evidence>
<organism evidence="7 8">
    <name type="scientific">Candida tropicalis (strain ATCC MYA-3404 / T1)</name>
    <name type="common">Yeast</name>
    <dbReference type="NCBI Taxonomy" id="294747"/>
    <lineage>
        <taxon>Eukaryota</taxon>
        <taxon>Fungi</taxon>
        <taxon>Dikarya</taxon>
        <taxon>Ascomycota</taxon>
        <taxon>Saccharomycotina</taxon>
        <taxon>Pichiomycetes</taxon>
        <taxon>Debaryomycetaceae</taxon>
        <taxon>Candida/Lodderomyces clade</taxon>
        <taxon>Candida</taxon>
    </lineage>
</organism>
<evidence type="ECO:0000313" key="8">
    <source>
        <dbReference type="Proteomes" id="UP000002037"/>
    </source>
</evidence>
<dbReference type="PANTHER" id="PTHR15938:SF0">
    <property type="entry name" value="HOMOLOGOUS-PAIRING PROTEIN 2 HOMOLOG"/>
    <property type="match status" value="1"/>
</dbReference>
<dbReference type="Proteomes" id="UP000002037">
    <property type="component" value="Unassembled WGS sequence"/>
</dbReference>
<dbReference type="STRING" id="294747.C5MCV0"/>
<evidence type="ECO:0000256" key="4">
    <source>
        <dbReference type="ARBA" id="ARBA00023242"/>
    </source>
</evidence>
<dbReference type="Pfam" id="PF07106">
    <property type="entry name" value="WHD_TBPIP"/>
    <property type="match status" value="1"/>
</dbReference>
<comment type="similarity">
    <text evidence="2">Belongs to the HOP2 family.</text>
</comment>
<dbReference type="VEuPathDB" id="FungiDB:CTRG_04051"/>
<dbReference type="PANTHER" id="PTHR15938">
    <property type="entry name" value="TBP-1 INTERACTING PROTEIN"/>
    <property type="match status" value="1"/>
</dbReference>
<keyword evidence="5" id="KW-0469">Meiosis</keyword>
<dbReference type="HOGENOM" id="CLU_2170732_0_0_1"/>
<dbReference type="GO" id="GO:0120230">
    <property type="term" value="F:recombinase activator activity"/>
    <property type="evidence" value="ECO:0007669"/>
    <property type="project" value="TreeGrafter"/>
</dbReference>
<dbReference type="RefSeq" id="XP_002549754.1">
    <property type="nucleotide sequence ID" value="XM_002549708.1"/>
</dbReference>
<evidence type="ECO:0000256" key="5">
    <source>
        <dbReference type="ARBA" id="ARBA00023254"/>
    </source>
</evidence>
<sequence>MPPIKKNQVTPEDAKLLVQQYMKDQYRPYSTTDIQLNMHNILTKAKLTNVLESLVSDNELICKTIGKTNYYTYKQLNVDDSSGDNPKEDYDSLQKQVKELNQEIGELKIGMYY</sequence>
<evidence type="ECO:0000256" key="1">
    <source>
        <dbReference type="ARBA" id="ARBA00004123"/>
    </source>
</evidence>
<protein>
    <recommendedName>
        <fullName evidence="6">Homologous-pairing protein 2 winged helix domain-containing protein</fullName>
    </recommendedName>
</protein>
<keyword evidence="4" id="KW-0539">Nucleus</keyword>
<evidence type="ECO:0000256" key="3">
    <source>
        <dbReference type="ARBA" id="ARBA00023172"/>
    </source>
</evidence>
<evidence type="ECO:0000256" key="2">
    <source>
        <dbReference type="ARBA" id="ARBA00007922"/>
    </source>
</evidence>
<dbReference type="GO" id="GO:0003690">
    <property type="term" value="F:double-stranded DNA binding"/>
    <property type="evidence" value="ECO:0007669"/>
    <property type="project" value="TreeGrafter"/>
</dbReference>
<dbReference type="EMBL" id="GG692399">
    <property type="protein sequence ID" value="EER32380.1"/>
    <property type="molecule type" value="Genomic_DNA"/>
</dbReference>
<dbReference type="GeneID" id="8297029"/>
<dbReference type="GO" id="GO:0120231">
    <property type="term" value="C:DNA recombinase auxiliary factor complex"/>
    <property type="evidence" value="ECO:0007669"/>
    <property type="project" value="TreeGrafter"/>
</dbReference>
<dbReference type="OrthoDB" id="4015885at2759"/>
<keyword evidence="3" id="KW-0233">DNA recombination</keyword>
<evidence type="ECO:0000259" key="6">
    <source>
        <dbReference type="Pfam" id="PF07106"/>
    </source>
</evidence>
<dbReference type="GO" id="GO:0000709">
    <property type="term" value="P:meiotic joint molecule formation"/>
    <property type="evidence" value="ECO:0007669"/>
    <property type="project" value="TreeGrafter"/>
</dbReference>
<dbReference type="InterPro" id="IPR036388">
    <property type="entry name" value="WH-like_DNA-bd_sf"/>
</dbReference>
<proteinExistence type="inferred from homology"/>
<dbReference type="GO" id="GO:0010774">
    <property type="term" value="P:meiotic strand invasion involved in reciprocal meiotic recombination"/>
    <property type="evidence" value="ECO:0007669"/>
    <property type="project" value="TreeGrafter"/>
</dbReference>
<dbReference type="GO" id="GO:0000794">
    <property type="term" value="C:condensed nuclear chromosome"/>
    <property type="evidence" value="ECO:0007669"/>
    <property type="project" value="TreeGrafter"/>
</dbReference>
<dbReference type="KEGG" id="ctp:CTRG_04051"/>
<dbReference type="Gene3D" id="1.10.10.10">
    <property type="entry name" value="Winged helix-like DNA-binding domain superfamily/Winged helix DNA-binding domain"/>
    <property type="match status" value="1"/>
</dbReference>
<accession>C5MCV0</accession>